<dbReference type="EMBL" id="JAAIUW010000006">
    <property type="protein sequence ID" value="KAF7826973.1"/>
    <property type="molecule type" value="Genomic_DNA"/>
</dbReference>
<evidence type="ECO:0000313" key="2">
    <source>
        <dbReference type="Proteomes" id="UP000634136"/>
    </source>
</evidence>
<comment type="caution">
    <text evidence="1">The sequence shown here is derived from an EMBL/GenBank/DDBJ whole genome shotgun (WGS) entry which is preliminary data.</text>
</comment>
<organism evidence="1 2">
    <name type="scientific">Senna tora</name>
    <dbReference type="NCBI Taxonomy" id="362788"/>
    <lineage>
        <taxon>Eukaryota</taxon>
        <taxon>Viridiplantae</taxon>
        <taxon>Streptophyta</taxon>
        <taxon>Embryophyta</taxon>
        <taxon>Tracheophyta</taxon>
        <taxon>Spermatophyta</taxon>
        <taxon>Magnoliopsida</taxon>
        <taxon>eudicotyledons</taxon>
        <taxon>Gunneridae</taxon>
        <taxon>Pentapetalae</taxon>
        <taxon>rosids</taxon>
        <taxon>fabids</taxon>
        <taxon>Fabales</taxon>
        <taxon>Fabaceae</taxon>
        <taxon>Caesalpinioideae</taxon>
        <taxon>Cassia clade</taxon>
        <taxon>Senna</taxon>
    </lineage>
</organism>
<evidence type="ECO:0000313" key="1">
    <source>
        <dbReference type="EMBL" id="KAF7826973.1"/>
    </source>
</evidence>
<keyword evidence="2" id="KW-1185">Reference proteome</keyword>
<dbReference type="AlphaFoldDB" id="A0A834TRG7"/>
<sequence>MASRRTKGRNLPDPIKATALERGCGRPPYGTVCGLKP</sequence>
<proteinExistence type="predicted"/>
<protein>
    <submittedName>
        <fullName evidence="1">Uncharacterized protein</fullName>
    </submittedName>
</protein>
<name>A0A834TRG7_9FABA</name>
<accession>A0A834TRG7</accession>
<reference evidence="1" key="1">
    <citation type="submission" date="2020-09" db="EMBL/GenBank/DDBJ databases">
        <title>Genome-Enabled Discovery of Anthraquinone Biosynthesis in Senna tora.</title>
        <authorList>
            <person name="Kang S.-H."/>
            <person name="Pandey R.P."/>
            <person name="Lee C.-M."/>
            <person name="Sim J.-S."/>
            <person name="Jeong J.-T."/>
            <person name="Choi B.-S."/>
            <person name="Jung M."/>
            <person name="Ginzburg D."/>
            <person name="Zhao K."/>
            <person name="Won S.Y."/>
            <person name="Oh T.-J."/>
            <person name="Yu Y."/>
            <person name="Kim N.-H."/>
            <person name="Lee O.R."/>
            <person name="Lee T.-H."/>
            <person name="Bashyal P."/>
            <person name="Kim T.-S."/>
            <person name="Lee W.-H."/>
            <person name="Kawkins C."/>
            <person name="Kim C.-K."/>
            <person name="Kim J.S."/>
            <person name="Ahn B.O."/>
            <person name="Rhee S.Y."/>
            <person name="Sohng J.K."/>
        </authorList>
    </citation>
    <scope>NUCLEOTIDE SEQUENCE</scope>
    <source>
        <tissue evidence="1">Leaf</tissue>
    </source>
</reference>
<gene>
    <name evidence="1" type="ORF">G2W53_018137</name>
</gene>
<dbReference type="Proteomes" id="UP000634136">
    <property type="component" value="Unassembled WGS sequence"/>
</dbReference>